<dbReference type="GO" id="GO:0043565">
    <property type="term" value="F:sequence-specific DNA binding"/>
    <property type="evidence" value="ECO:0007669"/>
    <property type="project" value="InterPro"/>
</dbReference>
<accession>A0A517Z5S5</accession>
<keyword evidence="4" id="KW-0678">Repressor</keyword>
<keyword evidence="8" id="KW-0902">Two-component regulatory system</keyword>
<dbReference type="CDD" id="cd00009">
    <property type="entry name" value="AAA"/>
    <property type="match status" value="1"/>
</dbReference>
<evidence type="ECO:0000256" key="12">
    <source>
        <dbReference type="ARBA" id="ARBA00023163"/>
    </source>
</evidence>
<evidence type="ECO:0000256" key="7">
    <source>
        <dbReference type="ARBA" id="ARBA00022840"/>
    </source>
</evidence>
<keyword evidence="13" id="KW-0535">Nitrogen fixation</keyword>
<keyword evidence="6" id="KW-0547">Nucleotide-binding</keyword>
<dbReference type="SUPFAM" id="SSF46689">
    <property type="entry name" value="Homeodomain-like"/>
    <property type="match status" value="1"/>
</dbReference>
<feature type="domain" description="Response regulatory" evidence="18">
    <location>
        <begin position="3"/>
        <end position="117"/>
    </location>
</feature>
<dbReference type="Gene3D" id="1.10.8.60">
    <property type="match status" value="1"/>
</dbReference>
<keyword evidence="3" id="KW-0963">Cytoplasm</keyword>
<keyword evidence="10" id="KW-0238">DNA-binding</keyword>
<dbReference type="InterPro" id="IPR003593">
    <property type="entry name" value="AAA+_ATPase"/>
</dbReference>
<sequence>MPKLLIVDDEQNVLYSLVRGLRSPDLEIVTAETAQEGLRLVEAERPDAVLLDVKLPDRSGLDVFVDMHRIEKRLPVIIMTAHTTTETAIESMKRGAFDYLLKPFDLAELKRVVSKALEVSRLSRVPAVFDQEAAAADDTAVDRIVGTSPVMQSVYKEIGRVAPQDVNVLILGESGTGKELVARAIYQHSQRADSSFMAINCAAIPETLLESELFGHEQGAFTGADRRRIGKFEQADGGTIFLDEIGDMASATQAKVLRVLQDGKFQRVGGNETVSSDVRILAATNRDLEQAIAQREFRQDLFYRLNTFTIRLPPLRDRLEDLPLLVAHFVNLVCRDLDRDVPAVSPETMDALRSHDWPGNVRELQSAIRYGVVHATGDIITPDSLPEEVTGATYAVRSPAPSDEDWRGLRERIRGLLAEERPDLNHVVHQDVDRVLIEEVLAHVDGHQTRAAELLGISRTTLRNRMQQLGLSVGKSVQPE</sequence>
<dbReference type="SMART" id="SM00382">
    <property type="entry name" value="AAA"/>
    <property type="match status" value="1"/>
</dbReference>
<dbReference type="PANTHER" id="PTHR32071:SF95">
    <property type="entry name" value="DNA-BINDING TRANSCRIPTIONAL REGULATOR NTRC"/>
    <property type="match status" value="1"/>
</dbReference>
<dbReference type="SUPFAM" id="SSF52540">
    <property type="entry name" value="P-loop containing nucleoside triphosphate hydrolases"/>
    <property type="match status" value="1"/>
</dbReference>
<keyword evidence="7" id="KW-0067">ATP-binding</keyword>
<dbReference type="FunFam" id="3.40.50.300:FF:000006">
    <property type="entry name" value="DNA-binding transcriptional regulator NtrC"/>
    <property type="match status" value="1"/>
</dbReference>
<evidence type="ECO:0000256" key="8">
    <source>
        <dbReference type="ARBA" id="ARBA00023012"/>
    </source>
</evidence>
<dbReference type="SMART" id="SM00448">
    <property type="entry name" value="REC"/>
    <property type="match status" value="1"/>
</dbReference>
<keyword evidence="11" id="KW-0010">Activator</keyword>
<keyword evidence="9" id="KW-0805">Transcription regulation</keyword>
<evidence type="ECO:0000259" key="17">
    <source>
        <dbReference type="PROSITE" id="PS50045"/>
    </source>
</evidence>
<evidence type="ECO:0000256" key="4">
    <source>
        <dbReference type="ARBA" id="ARBA00022491"/>
    </source>
</evidence>
<protein>
    <recommendedName>
        <fullName evidence="2">DNA-binding transcriptional regulator NtrC</fullName>
    </recommendedName>
    <alternativeName>
        <fullName evidence="14">Nitrogen regulation protein NR(I)</fullName>
    </alternativeName>
    <alternativeName>
        <fullName evidence="15">Nitrogen regulator I</fullName>
    </alternativeName>
</protein>
<dbReference type="PROSITE" id="PS50110">
    <property type="entry name" value="RESPONSE_REGULATORY"/>
    <property type="match status" value="1"/>
</dbReference>
<dbReference type="AlphaFoldDB" id="A0A517Z5S5"/>
<dbReference type="PROSITE" id="PS50045">
    <property type="entry name" value="SIGMA54_INTERACT_4"/>
    <property type="match status" value="1"/>
</dbReference>
<evidence type="ECO:0000259" key="18">
    <source>
        <dbReference type="PROSITE" id="PS50110"/>
    </source>
</evidence>
<evidence type="ECO:0000313" key="19">
    <source>
        <dbReference type="EMBL" id="QDU37848.1"/>
    </source>
</evidence>
<name>A0A517Z5S5_9PLAN</name>
<dbReference type="Gene3D" id="3.40.50.2300">
    <property type="match status" value="1"/>
</dbReference>
<dbReference type="Pfam" id="PF02954">
    <property type="entry name" value="HTH_8"/>
    <property type="match status" value="1"/>
</dbReference>
<keyword evidence="5 16" id="KW-0597">Phosphoprotein</keyword>
<evidence type="ECO:0000313" key="20">
    <source>
        <dbReference type="Proteomes" id="UP000320496"/>
    </source>
</evidence>
<evidence type="ECO:0000256" key="1">
    <source>
        <dbReference type="ARBA" id="ARBA00004496"/>
    </source>
</evidence>
<dbReference type="InterPro" id="IPR011006">
    <property type="entry name" value="CheY-like_superfamily"/>
</dbReference>
<dbReference type="InterPro" id="IPR001789">
    <property type="entry name" value="Sig_transdc_resp-reg_receiver"/>
</dbReference>
<comment type="subcellular location">
    <subcellularLocation>
        <location evidence="1">Cytoplasm</location>
    </subcellularLocation>
</comment>
<evidence type="ECO:0000256" key="16">
    <source>
        <dbReference type="PROSITE-ProRule" id="PRU00169"/>
    </source>
</evidence>
<dbReference type="Pfam" id="PF00158">
    <property type="entry name" value="Sigma54_activat"/>
    <property type="match status" value="1"/>
</dbReference>
<dbReference type="Gene3D" id="1.10.10.60">
    <property type="entry name" value="Homeodomain-like"/>
    <property type="match status" value="1"/>
</dbReference>
<dbReference type="Pfam" id="PF25601">
    <property type="entry name" value="AAA_lid_14"/>
    <property type="match status" value="1"/>
</dbReference>
<dbReference type="GO" id="GO:0000160">
    <property type="term" value="P:phosphorelay signal transduction system"/>
    <property type="evidence" value="ECO:0007669"/>
    <property type="project" value="UniProtKB-KW"/>
</dbReference>
<dbReference type="GO" id="GO:0005524">
    <property type="term" value="F:ATP binding"/>
    <property type="evidence" value="ECO:0007669"/>
    <property type="project" value="UniProtKB-KW"/>
</dbReference>
<dbReference type="InterPro" id="IPR002078">
    <property type="entry name" value="Sigma_54_int"/>
</dbReference>
<dbReference type="InterPro" id="IPR009057">
    <property type="entry name" value="Homeodomain-like_sf"/>
</dbReference>
<evidence type="ECO:0000256" key="10">
    <source>
        <dbReference type="ARBA" id="ARBA00023125"/>
    </source>
</evidence>
<keyword evidence="20" id="KW-1185">Reference proteome</keyword>
<dbReference type="InterPro" id="IPR002197">
    <property type="entry name" value="HTH_Fis"/>
</dbReference>
<feature type="domain" description="Sigma-54 factor interaction" evidence="17">
    <location>
        <begin position="144"/>
        <end position="373"/>
    </location>
</feature>
<gene>
    <name evidence="19" type="primary">glnG_2</name>
    <name evidence="19" type="ORF">Mal4_21650</name>
</gene>
<dbReference type="Proteomes" id="UP000320496">
    <property type="component" value="Chromosome"/>
</dbReference>
<dbReference type="InterPro" id="IPR025662">
    <property type="entry name" value="Sigma_54_int_dom_ATP-bd_1"/>
</dbReference>
<dbReference type="InterPro" id="IPR058031">
    <property type="entry name" value="AAA_lid_NorR"/>
</dbReference>
<evidence type="ECO:0000256" key="14">
    <source>
        <dbReference type="ARBA" id="ARBA00029881"/>
    </source>
</evidence>
<dbReference type="PROSITE" id="PS00676">
    <property type="entry name" value="SIGMA54_INTERACT_2"/>
    <property type="match status" value="1"/>
</dbReference>
<dbReference type="PROSITE" id="PS00675">
    <property type="entry name" value="SIGMA54_INTERACT_1"/>
    <property type="match status" value="1"/>
</dbReference>
<reference evidence="19 20" key="1">
    <citation type="submission" date="2019-02" db="EMBL/GenBank/DDBJ databases">
        <title>Deep-cultivation of Planctomycetes and their phenomic and genomic characterization uncovers novel biology.</title>
        <authorList>
            <person name="Wiegand S."/>
            <person name="Jogler M."/>
            <person name="Boedeker C."/>
            <person name="Pinto D."/>
            <person name="Vollmers J."/>
            <person name="Rivas-Marin E."/>
            <person name="Kohn T."/>
            <person name="Peeters S.H."/>
            <person name="Heuer A."/>
            <person name="Rast P."/>
            <person name="Oberbeckmann S."/>
            <person name="Bunk B."/>
            <person name="Jeske O."/>
            <person name="Meyerdierks A."/>
            <person name="Storesund J.E."/>
            <person name="Kallscheuer N."/>
            <person name="Luecker S."/>
            <person name="Lage O.M."/>
            <person name="Pohl T."/>
            <person name="Merkel B.J."/>
            <person name="Hornburger P."/>
            <person name="Mueller R.-W."/>
            <person name="Bruemmer F."/>
            <person name="Labrenz M."/>
            <person name="Spormann A.M."/>
            <person name="Op den Camp H."/>
            <person name="Overmann J."/>
            <person name="Amann R."/>
            <person name="Jetten M.S.M."/>
            <person name="Mascher T."/>
            <person name="Medema M.H."/>
            <person name="Devos D.P."/>
            <person name="Kaster A.-K."/>
            <person name="Ovreas L."/>
            <person name="Rohde M."/>
            <person name="Galperin M.Y."/>
            <person name="Jogler C."/>
        </authorList>
    </citation>
    <scope>NUCLEOTIDE SEQUENCE [LARGE SCALE GENOMIC DNA]</scope>
    <source>
        <strain evidence="19 20">Mal4</strain>
    </source>
</reference>
<evidence type="ECO:0000256" key="15">
    <source>
        <dbReference type="ARBA" id="ARBA00031910"/>
    </source>
</evidence>
<organism evidence="19 20">
    <name type="scientific">Maioricimonas rarisocia</name>
    <dbReference type="NCBI Taxonomy" id="2528026"/>
    <lineage>
        <taxon>Bacteria</taxon>
        <taxon>Pseudomonadati</taxon>
        <taxon>Planctomycetota</taxon>
        <taxon>Planctomycetia</taxon>
        <taxon>Planctomycetales</taxon>
        <taxon>Planctomycetaceae</taxon>
        <taxon>Maioricimonas</taxon>
    </lineage>
</organism>
<dbReference type="KEGG" id="mri:Mal4_21650"/>
<dbReference type="InterPro" id="IPR027417">
    <property type="entry name" value="P-loop_NTPase"/>
</dbReference>
<keyword evidence="12" id="KW-0804">Transcription</keyword>
<evidence type="ECO:0000256" key="3">
    <source>
        <dbReference type="ARBA" id="ARBA00022490"/>
    </source>
</evidence>
<dbReference type="GO" id="GO:0005737">
    <property type="term" value="C:cytoplasm"/>
    <property type="evidence" value="ECO:0007669"/>
    <property type="project" value="UniProtKB-SubCell"/>
</dbReference>
<dbReference type="Gene3D" id="3.40.50.300">
    <property type="entry name" value="P-loop containing nucleotide triphosphate hydrolases"/>
    <property type="match status" value="1"/>
</dbReference>
<feature type="modified residue" description="4-aspartylphosphate" evidence="16">
    <location>
        <position position="52"/>
    </location>
</feature>
<evidence type="ECO:0000256" key="13">
    <source>
        <dbReference type="ARBA" id="ARBA00023231"/>
    </source>
</evidence>
<evidence type="ECO:0000256" key="11">
    <source>
        <dbReference type="ARBA" id="ARBA00023159"/>
    </source>
</evidence>
<dbReference type="EMBL" id="CP036275">
    <property type="protein sequence ID" value="QDU37848.1"/>
    <property type="molecule type" value="Genomic_DNA"/>
</dbReference>
<evidence type="ECO:0000256" key="5">
    <source>
        <dbReference type="ARBA" id="ARBA00022553"/>
    </source>
</evidence>
<dbReference type="SUPFAM" id="SSF52172">
    <property type="entry name" value="CheY-like"/>
    <property type="match status" value="1"/>
</dbReference>
<dbReference type="Pfam" id="PF00072">
    <property type="entry name" value="Response_reg"/>
    <property type="match status" value="1"/>
</dbReference>
<proteinExistence type="predicted"/>
<evidence type="ECO:0000256" key="6">
    <source>
        <dbReference type="ARBA" id="ARBA00022741"/>
    </source>
</evidence>
<dbReference type="OrthoDB" id="9803970at2"/>
<dbReference type="RefSeq" id="WP_145369096.1">
    <property type="nucleotide sequence ID" value="NZ_CP036275.1"/>
</dbReference>
<dbReference type="PRINTS" id="PR01590">
    <property type="entry name" value="HTHFIS"/>
</dbReference>
<evidence type="ECO:0000256" key="2">
    <source>
        <dbReference type="ARBA" id="ARBA00019059"/>
    </source>
</evidence>
<dbReference type="PANTHER" id="PTHR32071">
    <property type="entry name" value="TRANSCRIPTIONAL REGULATORY PROTEIN"/>
    <property type="match status" value="1"/>
</dbReference>
<dbReference type="InterPro" id="IPR025943">
    <property type="entry name" value="Sigma_54_int_dom_ATP-bd_2"/>
</dbReference>
<dbReference type="GO" id="GO:0006355">
    <property type="term" value="P:regulation of DNA-templated transcription"/>
    <property type="evidence" value="ECO:0007669"/>
    <property type="project" value="InterPro"/>
</dbReference>
<evidence type="ECO:0000256" key="9">
    <source>
        <dbReference type="ARBA" id="ARBA00023015"/>
    </source>
</evidence>